<dbReference type="InterPro" id="IPR051329">
    <property type="entry name" value="NIR_SIR_4Fe-4S"/>
</dbReference>
<feature type="domain" description="Nitrite/sulphite reductase 4Fe-4S" evidence="15">
    <location>
        <begin position="174"/>
        <end position="327"/>
    </location>
</feature>
<dbReference type="AlphaFoldDB" id="A0A9W6QPM6"/>
<dbReference type="PANTHER" id="PTHR32439:SF0">
    <property type="entry name" value="FERREDOXIN--NITRITE REDUCTASE, CHLOROPLASTIC"/>
    <property type="match status" value="1"/>
</dbReference>
<dbReference type="PRINTS" id="PR00397">
    <property type="entry name" value="SIROHAEM"/>
</dbReference>
<evidence type="ECO:0000259" key="16">
    <source>
        <dbReference type="Pfam" id="PF03460"/>
    </source>
</evidence>
<evidence type="ECO:0000256" key="14">
    <source>
        <dbReference type="SAM" id="MobiDB-lite"/>
    </source>
</evidence>
<evidence type="ECO:0000256" key="9">
    <source>
        <dbReference type="ARBA" id="ARBA00022784"/>
    </source>
</evidence>
<feature type="domain" description="Nitrite/sulphite reductase 4Fe-4S" evidence="15">
    <location>
        <begin position="425"/>
        <end position="562"/>
    </location>
</feature>
<keyword evidence="6" id="KW-0004">4Fe-4S</keyword>
<dbReference type="GO" id="GO:0050311">
    <property type="term" value="F:sulfite reductase (ferredoxin) activity"/>
    <property type="evidence" value="ECO:0007669"/>
    <property type="project" value="UniProtKB-EC"/>
</dbReference>
<accession>A0A9W6QPM6</accession>
<evidence type="ECO:0000256" key="1">
    <source>
        <dbReference type="ARBA" id="ARBA00001929"/>
    </source>
</evidence>
<feature type="domain" description="Nitrite/Sulfite reductase ferredoxin-like" evidence="16">
    <location>
        <begin position="348"/>
        <end position="413"/>
    </location>
</feature>
<dbReference type="InterPro" id="IPR036136">
    <property type="entry name" value="Nit/Sulf_reduc_fer-like_dom_sf"/>
</dbReference>
<proteinExistence type="inferred from homology"/>
<evidence type="ECO:0000256" key="6">
    <source>
        <dbReference type="ARBA" id="ARBA00022485"/>
    </source>
</evidence>
<keyword evidence="12" id="KW-0411">Iron-sulfur</keyword>
<dbReference type="FunFam" id="3.30.413.10:FF:000009">
    <property type="entry name" value="Sulfite reductase [ferredoxin]"/>
    <property type="match status" value="1"/>
</dbReference>
<comment type="catalytic activity">
    <reaction evidence="13">
        <text>hydrogen sulfide + 6 oxidized [2Fe-2S]-[ferredoxin] + 3 H2O = sulfite + 6 reduced [2Fe-2S]-[ferredoxin] + 7 H(+)</text>
        <dbReference type="Rhea" id="RHEA:23132"/>
        <dbReference type="Rhea" id="RHEA-COMP:10000"/>
        <dbReference type="Rhea" id="RHEA-COMP:10001"/>
        <dbReference type="ChEBI" id="CHEBI:15377"/>
        <dbReference type="ChEBI" id="CHEBI:15378"/>
        <dbReference type="ChEBI" id="CHEBI:17359"/>
        <dbReference type="ChEBI" id="CHEBI:29919"/>
        <dbReference type="ChEBI" id="CHEBI:33737"/>
        <dbReference type="ChEBI" id="CHEBI:33738"/>
        <dbReference type="EC" id="1.8.7.1"/>
    </reaction>
</comment>
<comment type="cofactor">
    <cofactor evidence="2">
        <name>[4Fe-4S] cluster</name>
        <dbReference type="ChEBI" id="CHEBI:49883"/>
    </cofactor>
</comment>
<dbReference type="Pfam" id="PF01077">
    <property type="entry name" value="NIR_SIR"/>
    <property type="match status" value="2"/>
</dbReference>
<evidence type="ECO:0000313" key="18">
    <source>
        <dbReference type="Proteomes" id="UP001165042"/>
    </source>
</evidence>
<dbReference type="Pfam" id="PF03460">
    <property type="entry name" value="NIR_SIR_ferr"/>
    <property type="match status" value="2"/>
</dbReference>
<evidence type="ECO:0000256" key="13">
    <source>
        <dbReference type="ARBA" id="ARBA00049518"/>
    </source>
</evidence>
<dbReference type="PROSITE" id="PS00365">
    <property type="entry name" value="NIR_SIR"/>
    <property type="match status" value="1"/>
</dbReference>
<keyword evidence="9" id="KW-0883">Thioether bond</keyword>
<dbReference type="SUPFAM" id="SSF55124">
    <property type="entry name" value="Nitrite/Sulfite reductase N-terminal domain-like"/>
    <property type="match status" value="2"/>
</dbReference>
<protein>
    <recommendedName>
        <fullName evidence="5">assimilatory sulfite reductase (ferredoxin)</fullName>
        <ecNumber evidence="5">1.8.7.1</ecNumber>
    </recommendedName>
</protein>
<dbReference type="InterPro" id="IPR006066">
    <property type="entry name" value="NO2/SO3_Rdtase_FeS/sirohaem_BS"/>
</dbReference>
<keyword evidence="8" id="KW-0479">Metal-binding</keyword>
<keyword evidence="18" id="KW-1185">Reference proteome</keyword>
<comment type="similarity">
    <text evidence="4">Belongs to the nitrite and sulfite reductase 4Fe-4S domain family.</text>
</comment>
<evidence type="ECO:0000256" key="8">
    <source>
        <dbReference type="ARBA" id="ARBA00022723"/>
    </source>
</evidence>
<evidence type="ECO:0000256" key="2">
    <source>
        <dbReference type="ARBA" id="ARBA00001966"/>
    </source>
</evidence>
<dbReference type="SUPFAM" id="SSF56014">
    <property type="entry name" value="Nitrite and sulphite reductase 4Fe-4S domain-like"/>
    <property type="match status" value="2"/>
</dbReference>
<dbReference type="Proteomes" id="UP001165042">
    <property type="component" value="Unassembled WGS sequence"/>
</dbReference>
<feature type="domain" description="Nitrite/Sulfite reductase ferredoxin-like" evidence="16">
    <location>
        <begin position="103"/>
        <end position="164"/>
    </location>
</feature>
<keyword evidence="11" id="KW-0408">Iron</keyword>
<dbReference type="PANTHER" id="PTHR32439">
    <property type="entry name" value="FERREDOXIN--NITRITE REDUCTASE, CHLOROPLASTIC"/>
    <property type="match status" value="1"/>
</dbReference>
<reference evidence="17" key="1">
    <citation type="submission" date="2023-02" db="EMBL/GenBank/DDBJ databases">
        <title>Actinokineospora globicatena NBRC 15670.</title>
        <authorList>
            <person name="Ichikawa N."/>
            <person name="Sato H."/>
            <person name="Tonouchi N."/>
        </authorList>
    </citation>
    <scope>NUCLEOTIDE SEQUENCE</scope>
    <source>
        <strain evidence="17">NBRC 15670</strain>
    </source>
</reference>
<dbReference type="GO" id="GO:0051539">
    <property type="term" value="F:4 iron, 4 sulfur cluster binding"/>
    <property type="evidence" value="ECO:0007669"/>
    <property type="project" value="UniProtKB-KW"/>
</dbReference>
<evidence type="ECO:0000313" key="17">
    <source>
        <dbReference type="EMBL" id="GLW93675.1"/>
    </source>
</evidence>
<dbReference type="GO" id="GO:0020037">
    <property type="term" value="F:heme binding"/>
    <property type="evidence" value="ECO:0007669"/>
    <property type="project" value="InterPro"/>
</dbReference>
<sequence>MSPTTPPTPVSPTKPAAARKPPRGEGQWALGYREPLNPNERSKKDDNPLNVRARIENIYAKGGFDSIDPGDLRGRFRWYGLYTQRKPGIDGGRTATLEPEELDDSYFMLRVRTDGGAVTTEQLAVLGEVSQTYARDTADITDRQNIQYHWIRVEDMPTIWQKLEGAGMTTMEACGDSPRVILGSPVAGIAENEVIDGTPAIEDIKRRFIGDPAYSNLPRKFKSAVSGLPDIAHEIHDIAFVGVVHPEHGPGFDVWVGGGLSTNPMIGQRLGAWVPLDEVADVYGAVISVFRDYGYRRLRHRARIKFLVKDWGAAKFRQVVEDEYLHRKLVDGPAPEVPDVPIDHIGVHRQKDGLFYVGAAPIAGRVSGSVLVEVAKAAERAGSNRVRFTPLQKLVVLDVPEAEVAALQADLAKLGLQSTPSPWRRGVMACTGIEFCKLAIVETKGRAHELVAALETRLTDITDGITAPISVHINGCPNSCARIQTADIGLKGQIVTDDAGAQVEGFQVHLGGGLGLDAGFGRKLRGHKVTGAELPDYVERVVRRFVAGREPGERFAQWVVRADEGDLR</sequence>
<comment type="cofactor">
    <cofactor evidence="1">
        <name>siroheme</name>
        <dbReference type="ChEBI" id="CHEBI:60052"/>
    </cofactor>
</comment>
<dbReference type="Gene3D" id="3.30.413.10">
    <property type="entry name" value="Sulfite Reductase Hemoprotein, domain 1"/>
    <property type="match status" value="2"/>
</dbReference>
<feature type="compositionally biased region" description="Pro residues" evidence="14">
    <location>
        <begin position="1"/>
        <end position="12"/>
    </location>
</feature>
<evidence type="ECO:0000259" key="15">
    <source>
        <dbReference type="Pfam" id="PF01077"/>
    </source>
</evidence>
<evidence type="ECO:0000256" key="7">
    <source>
        <dbReference type="ARBA" id="ARBA00022617"/>
    </source>
</evidence>
<comment type="function">
    <text evidence="3">Catalyzes the reduction of sulfite to sulfide, a step in the biosynthesis of sulfur-containing amino acids and cofactors.</text>
</comment>
<dbReference type="RefSeq" id="WP_285611984.1">
    <property type="nucleotide sequence ID" value="NZ_BSSD01000007.1"/>
</dbReference>
<keyword evidence="10" id="KW-0560">Oxidoreductase</keyword>
<dbReference type="InterPro" id="IPR045854">
    <property type="entry name" value="NO2/SO3_Rdtase_4Fe4S_sf"/>
</dbReference>
<comment type="caution">
    <text evidence="17">The sequence shown here is derived from an EMBL/GenBank/DDBJ whole genome shotgun (WGS) entry which is preliminary data.</text>
</comment>
<evidence type="ECO:0000256" key="5">
    <source>
        <dbReference type="ARBA" id="ARBA00012353"/>
    </source>
</evidence>
<dbReference type="InterPro" id="IPR005117">
    <property type="entry name" value="NiRdtase/SiRdtase_haem-b_fer"/>
</dbReference>
<gene>
    <name evidence="17" type="primary">nirA</name>
    <name evidence="17" type="ORF">Aglo03_44910</name>
</gene>
<feature type="region of interest" description="Disordered" evidence="14">
    <location>
        <begin position="1"/>
        <end position="48"/>
    </location>
</feature>
<dbReference type="EC" id="1.8.7.1" evidence="5"/>
<evidence type="ECO:0000256" key="10">
    <source>
        <dbReference type="ARBA" id="ARBA00023002"/>
    </source>
</evidence>
<evidence type="ECO:0000256" key="4">
    <source>
        <dbReference type="ARBA" id="ARBA00010429"/>
    </source>
</evidence>
<dbReference type="EMBL" id="BSSD01000007">
    <property type="protein sequence ID" value="GLW93675.1"/>
    <property type="molecule type" value="Genomic_DNA"/>
</dbReference>
<evidence type="ECO:0000256" key="11">
    <source>
        <dbReference type="ARBA" id="ARBA00023004"/>
    </source>
</evidence>
<dbReference type="FunFam" id="3.30.413.10:FF:000013">
    <property type="entry name" value="Sulfite reductase [ferredoxin]"/>
    <property type="match status" value="1"/>
</dbReference>
<dbReference type="GO" id="GO:0046872">
    <property type="term" value="F:metal ion binding"/>
    <property type="evidence" value="ECO:0007669"/>
    <property type="project" value="UniProtKB-KW"/>
</dbReference>
<evidence type="ECO:0000256" key="3">
    <source>
        <dbReference type="ARBA" id="ARBA00003247"/>
    </source>
</evidence>
<dbReference type="Gene3D" id="3.90.480.20">
    <property type="match status" value="1"/>
</dbReference>
<name>A0A9W6QPM6_9PSEU</name>
<organism evidence="17 18">
    <name type="scientific">Actinokineospora globicatena</name>
    <dbReference type="NCBI Taxonomy" id="103729"/>
    <lineage>
        <taxon>Bacteria</taxon>
        <taxon>Bacillati</taxon>
        <taxon>Actinomycetota</taxon>
        <taxon>Actinomycetes</taxon>
        <taxon>Pseudonocardiales</taxon>
        <taxon>Pseudonocardiaceae</taxon>
        <taxon>Actinokineospora</taxon>
    </lineage>
</organism>
<keyword evidence="7" id="KW-0349">Heme</keyword>
<evidence type="ECO:0000256" key="12">
    <source>
        <dbReference type="ARBA" id="ARBA00023014"/>
    </source>
</evidence>
<dbReference type="InterPro" id="IPR006067">
    <property type="entry name" value="NO2/SO3_Rdtase_4Fe4S_dom"/>
</dbReference>